<dbReference type="EMBL" id="JAVDSC010000012">
    <property type="protein sequence ID" value="MDR6630446.1"/>
    <property type="molecule type" value="Genomic_DNA"/>
</dbReference>
<proteinExistence type="predicted"/>
<name>A0AAW8LL17_ACILW</name>
<reference evidence="1" key="1">
    <citation type="submission" date="2023-07" db="EMBL/GenBank/DDBJ databases">
        <title>Sorghum-associated microbial communities from plants grown in Nebraska, USA.</title>
        <authorList>
            <person name="Schachtman D."/>
        </authorList>
    </citation>
    <scope>NUCLEOTIDE SEQUENCE</scope>
    <source>
        <strain evidence="1">BE44</strain>
    </source>
</reference>
<evidence type="ECO:0000313" key="2">
    <source>
        <dbReference type="Proteomes" id="UP001262767"/>
    </source>
</evidence>
<dbReference type="AlphaFoldDB" id="A0AAW8LL17"/>
<evidence type="ECO:0000313" key="1">
    <source>
        <dbReference type="EMBL" id="MDR6630446.1"/>
    </source>
</evidence>
<dbReference type="RefSeq" id="WP_310077967.1">
    <property type="nucleotide sequence ID" value="NZ_JAVDSC010000012.1"/>
</dbReference>
<organism evidence="1 2">
    <name type="scientific">Acinetobacter lwoffii</name>
    <dbReference type="NCBI Taxonomy" id="28090"/>
    <lineage>
        <taxon>Bacteria</taxon>
        <taxon>Pseudomonadati</taxon>
        <taxon>Pseudomonadota</taxon>
        <taxon>Gammaproteobacteria</taxon>
        <taxon>Moraxellales</taxon>
        <taxon>Moraxellaceae</taxon>
        <taxon>Acinetobacter</taxon>
    </lineage>
</organism>
<protein>
    <submittedName>
        <fullName evidence="1">Uncharacterized protein</fullName>
    </submittedName>
</protein>
<comment type="caution">
    <text evidence="1">The sequence shown here is derived from an EMBL/GenBank/DDBJ whole genome shotgun (WGS) entry which is preliminary data.</text>
</comment>
<accession>A0AAW8LL17</accession>
<gene>
    <name evidence="1" type="ORF">J2X86_002501</name>
</gene>
<dbReference type="Proteomes" id="UP001262767">
    <property type="component" value="Unassembled WGS sequence"/>
</dbReference>
<sequence>MSKFARRPGCYVVSTGNTKCLDCGLVNFAHRLGCTVCRLEAMEKGVQHGALINTGKLNTKDRFKPLMAQTEFIPYSALYKRLIAGERFYDTSHKTELTLKHFER</sequence>